<evidence type="ECO:0000256" key="3">
    <source>
        <dbReference type="ARBA" id="ARBA00022670"/>
    </source>
</evidence>
<dbReference type="InterPro" id="IPR001578">
    <property type="entry name" value="Peptidase_C12_UCH"/>
</dbReference>
<proteinExistence type="inferred from homology"/>
<dbReference type="PROSITE" id="PS52048">
    <property type="entry name" value="UCH_DOMAIN"/>
    <property type="match status" value="1"/>
</dbReference>
<dbReference type="PANTHER" id="PTHR10589:SF17">
    <property type="entry name" value="UBIQUITIN CARBOXYL-TERMINAL HYDROLASE"/>
    <property type="match status" value="1"/>
</dbReference>
<comment type="catalytic activity">
    <reaction evidence="1 7 8">
        <text>Thiol-dependent hydrolysis of ester, thioester, amide, peptide and isopeptide bonds formed by the C-terminal Gly of ubiquitin (a 76-residue protein attached to proteins as an intracellular targeting signal).</text>
        <dbReference type="EC" id="3.4.19.12"/>
    </reaction>
</comment>
<evidence type="ECO:0000256" key="2">
    <source>
        <dbReference type="ARBA" id="ARBA00009326"/>
    </source>
</evidence>
<dbReference type="PROSITE" id="PS00140">
    <property type="entry name" value="UCH_1"/>
    <property type="match status" value="1"/>
</dbReference>
<dbReference type="OMA" id="IDLHYVC"/>
<gene>
    <name evidence="10" type="ORF">KI387_011867</name>
</gene>
<keyword evidence="6 7" id="KW-0788">Thiol protease</keyword>
<keyword evidence="3 7" id="KW-0645">Protease</keyword>
<name>A0AA38CPH6_TAXCH</name>
<accession>A0AA38CPH6</accession>
<dbReference type="Proteomes" id="UP000824469">
    <property type="component" value="Unassembled WGS sequence"/>
</dbReference>
<organism evidence="10 11">
    <name type="scientific">Taxus chinensis</name>
    <name type="common">Chinese yew</name>
    <name type="synonym">Taxus wallichiana var. chinensis</name>
    <dbReference type="NCBI Taxonomy" id="29808"/>
    <lineage>
        <taxon>Eukaryota</taxon>
        <taxon>Viridiplantae</taxon>
        <taxon>Streptophyta</taxon>
        <taxon>Embryophyta</taxon>
        <taxon>Tracheophyta</taxon>
        <taxon>Spermatophyta</taxon>
        <taxon>Pinopsida</taxon>
        <taxon>Pinidae</taxon>
        <taxon>Conifers II</taxon>
        <taxon>Cupressales</taxon>
        <taxon>Taxaceae</taxon>
        <taxon>Taxus</taxon>
    </lineage>
</organism>
<keyword evidence="5 7" id="KW-0378">Hydrolase</keyword>
<evidence type="ECO:0000259" key="9">
    <source>
        <dbReference type="PROSITE" id="PS52048"/>
    </source>
</evidence>
<dbReference type="GO" id="GO:0006511">
    <property type="term" value="P:ubiquitin-dependent protein catabolic process"/>
    <property type="evidence" value="ECO:0007669"/>
    <property type="project" value="UniProtKB-UniRule"/>
</dbReference>
<feature type="non-terminal residue" evidence="10">
    <location>
        <position position="1"/>
    </location>
</feature>
<feature type="site" description="Important for enzyme activity" evidence="7">
    <location>
        <position position="185"/>
    </location>
</feature>
<dbReference type="GO" id="GO:0016579">
    <property type="term" value="P:protein deubiquitination"/>
    <property type="evidence" value="ECO:0007669"/>
    <property type="project" value="TreeGrafter"/>
</dbReference>
<dbReference type="CDD" id="cd09616">
    <property type="entry name" value="Peptidase_C12_UCH_L1_L3"/>
    <property type="match status" value="1"/>
</dbReference>
<dbReference type="SUPFAM" id="SSF54001">
    <property type="entry name" value="Cysteine proteinases"/>
    <property type="match status" value="1"/>
</dbReference>
<evidence type="ECO:0000256" key="1">
    <source>
        <dbReference type="ARBA" id="ARBA00000707"/>
    </source>
</evidence>
<dbReference type="PANTHER" id="PTHR10589">
    <property type="entry name" value="UBIQUITIN CARBOXYL-TERMINAL HYDROLASE"/>
    <property type="match status" value="1"/>
</dbReference>
<dbReference type="GO" id="GO:0004843">
    <property type="term" value="F:cysteine-type deubiquitinase activity"/>
    <property type="evidence" value="ECO:0007669"/>
    <property type="project" value="UniProtKB-UniRule"/>
</dbReference>
<keyword evidence="11" id="KW-1185">Reference proteome</keyword>
<comment type="similarity">
    <text evidence="2 7 8">Belongs to the peptidase C12 family.</text>
</comment>
<dbReference type="InterPro" id="IPR038765">
    <property type="entry name" value="Papain-like_cys_pep_sf"/>
</dbReference>
<keyword evidence="4 7" id="KW-0833">Ubl conjugation pathway</keyword>
<dbReference type="InterPro" id="IPR057254">
    <property type="entry name" value="UCH_AS"/>
</dbReference>
<comment type="caution">
    <text evidence="10">The sequence shown here is derived from an EMBL/GenBank/DDBJ whole genome shotgun (WGS) entry which is preliminary data.</text>
</comment>
<dbReference type="InterPro" id="IPR036959">
    <property type="entry name" value="Peptidase_C12_UCH_sf"/>
</dbReference>
<dbReference type="GO" id="GO:0005737">
    <property type="term" value="C:cytoplasm"/>
    <property type="evidence" value="ECO:0007669"/>
    <property type="project" value="TreeGrafter"/>
</dbReference>
<feature type="active site" description="Proton donor" evidence="7">
    <location>
        <position position="170"/>
    </location>
</feature>
<evidence type="ECO:0000256" key="8">
    <source>
        <dbReference type="RuleBase" id="RU361215"/>
    </source>
</evidence>
<dbReference type="AlphaFoldDB" id="A0AA38CPH6"/>
<feature type="domain" description="UCH catalytic" evidence="9">
    <location>
        <begin position="11"/>
        <end position="204"/>
    </location>
</feature>
<feature type="active site" description="Nucleophile" evidence="7">
    <location>
        <position position="96"/>
    </location>
</feature>
<dbReference type="Pfam" id="PF01088">
    <property type="entry name" value="Peptidase_C12"/>
    <property type="match status" value="1"/>
</dbReference>
<evidence type="ECO:0000313" key="10">
    <source>
        <dbReference type="EMBL" id="KAH9300284.1"/>
    </source>
</evidence>
<dbReference type="PRINTS" id="PR00707">
    <property type="entry name" value="UBCTHYDRLASE"/>
</dbReference>
<reference evidence="10 11" key="1">
    <citation type="journal article" date="2021" name="Nat. Plants">
        <title>The Taxus genome provides insights into paclitaxel biosynthesis.</title>
        <authorList>
            <person name="Xiong X."/>
            <person name="Gou J."/>
            <person name="Liao Q."/>
            <person name="Li Y."/>
            <person name="Zhou Q."/>
            <person name="Bi G."/>
            <person name="Li C."/>
            <person name="Du R."/>
            <person name="Wang X."/>
            <person name="Sun T."/>
            <person name="Guo L."/>
            <person name="Liang H."/>
            <person name="Lu P."/>
            <person name="Wu Y."/>
            <person name="Zhang Z."/>
            <person name="Ro D.K."/>
            <person name="Shang Y."/>
            <person name="Huang S."/>
            <person name="Yan J."/>
        </authorList>
    </citation>
    <scope>NUCLEOTIDE SEQUENCE [LARGE SCALE GENOMIC DNA]</scope>
    <source>
        <strain evidence="10">Ta-2019</strain>
    </source>
</reference>
<protein>
    <recommendedName>
        <fullName evidence="8">Ubiquitin carboxyl-terminal hydrolase</fullName>
        <ecNumber evidence="8">3.4.19.12</ecNumber>
    </recommendedName>
</protein>
<evidence type="ECO:0000256" key="5">
    <source>
        <dbReference type="ARBA" id="ARBA00022801"/>
    </source>
</evidence>
<evidence type="ECO:0000313" key="11">
    <source>
        <dbReference type="Proteomes" id="UP000824469"/>
    </source>
</evidence>
<dbReference type="EMBL" id="JAHRHJ020000009">
    <property type="protein sequence ID" value="KAH9300284.1"/>
    <property type="molecule type" value="Genomic_DNA"/>
</dbReference>
<dbReference type="Gene3D" id="3.40.532.10">
    <property type="entry name" value="Peptidase C12, ubiquitin carboxyl-terminal hydrolase"/>
    <property type="match status" value="1"/>
</dbReference>
<sequence>MDSSESPGAKRWLPLEANPEVINQFMWGLGVPAEEAECCDVYGFDDELLDMVPKPVLAVLFLYPLNQATEGKPTEEGPKGSSSNIYFMKQTVGNACGTVGLLHAVANIRSEVQMATGSYFDRFFTSTANMNAEQRAEFLEKDTELEDAHSVAATAGDTAAPDLSVSVDLHFVCFTCVDGELYELDGRRLHPVYHGPSSRETFLK</sequence>
<dbReference type="EC" id="3.4.19.12" evidence="8"/>
<evidence type="ECO:0000256" key="4">
    <source>
        <dbReference type="ARBA" id="ARBA00022786"/>
    </source>
</evidence>
<dbReference type="FunFam" id="3.40.532.10:FF:000006">
    <property type="entry name" value="Ubiquitin carboxyl-terminal hydrolase"/>
    <property type="match status" value="1"/>
</dbReference>
<evidence type="ECO:0000256" key="7">
    <source>
        <dbReference type="PROSITE-ProRule" id="PRU01393"/>
    </source>
</evidence>
<evidence type="ECO:0000256" key="6">
    <source>
        <dbReference type="ARBA" id="ARBA00022807"/>
    </source>
</evidence>
<feature type="site" description="Transition state stabilizer" evidence="7">
    <location>
        <position position="90"/>
    </location>
</feature>